<accession>A0A0E9TKS9</accession>
<evidence type="ECO:0000313" key="1">
    <source>
        <dbReference type="EMBL" id="JAH54087.1"/>
    </source>
</evidence>
<dbReference type="EMBL" id="GBXM01054490">
    <property type="protein sequence ID" value="JAH54087.1"/>
    <property type="molecule type" value="Transcribed_RNA"/>
</dbReference>
<reference evidence="1" key="1">
    <citation type="submission" date="2014-11" db="EMBL/GenBank/DDBJ databases">
        <authorList>
            <person name="Amaro Gonzalez C."/>
        </authorList>
    </citation>
    <scope>NUCLEOTIDE SEQUENCE</scope>
</reference>
<organism evidence="1">
    <name type="scientific">Anguilla anguilla</name>
    <name type="common">European freshwater eel</name>
    <name type="synonym">Muraena anguilla</name>
    <dbReference type="NCBI Taxonomy" id="7936"/>
    <lineage>
        <taxon>Eukaryota</taxon>
        <taxon>Metazoa</taxon>
        <taxon>Chordata</taxon>
        <taxon>Craniata</taxon>
        <taxon>Vertebrata</taxon>
        <taxon>Euteleostomi</taxon>
        <taxon>Actinopterygii</taxon>
        <taxon>Neopterygii</taxon>
        <taxon>Teleostei</taxon>
        <taxon>Anguilliformes</taxon>
        <taxon>Anguillidae</taxon>
        <taxon>Anguilla</taxon>
    </lineage>
</organism>
<protein>
    <submittedName>
        <fullName evidence="1">Uncharacterized protein</fullName>
    </submittedName>
</protein>
<dbReference type="AlphaFoldDB" id="A0A0E9TKS9"/>
<reference evidence="1" key="2">
    <citation type="journal article" date="2015" name="Fish Shellfish Immunol.">
        <title>Early steps in the European eel (Anguilla anguilla)-Vibrio vulnificus interaction in the gills: Role of the RtxA13 toxin.</title>
        <authorList>
            <person name="Callol A."/>
            <person name="Pajuelo D."/>
            <person name="Ebbesson L."/>
            <person name="Teles M."/>
            <person name="MacKenzie S."/>
            <person name="Amaro C."/>
        </authorList>
    </citation>
    <scope>NUCLEOTIDE SEQUENCE</scope>
</reference>
<sequence>MTCSSSRSRIPQSGQSLKGTFVNVQIQMQTYMCIQSTHTKRI</sequence>
<proteinExistence type="predicted"/>
<name>A0A0E9TKS9_ANGAN</name>